<accession>A0ABW9ZWA2</accession>
<feature type="chain" id="PRO_5045184918" evidence="1">
    <location>
        <begin position="22"/>
        <end position="338"/>
    </location>
</feature>
<feature type="signal peptide" evidence="1">
    <location>
        <begin position="1"/>
        <end position="21"/>
    </location>
</feature>
<reference evidence="2 3" key="1">
    <citation type="submission" date="2020-01" db="EMBL/GenBank/DDBJ databases">
        <title>Genome analysis.</title>
        <authorList>
            <person name="Wu S."/>
            <person name="Wang G."/>
        </authorList>
    </citation>
    <scope>NUCLEOTIDE SEQUENCE [LARGE SCALE GENOMIC DNA]</scope>
    <source>
        <strain evidence="2 3">SYL130</strain>
    </source>
</reference>
<name>A0ABW9ZWA2_9BACT</name>
<organism evidence="2 3">
    <name type="scientific">Sediminibacterium roseum</name>
    <dbReference type="NCBI Taxonomy" id="1978412"/>
    <lineage>
        <taxon>Bacteria</taxon>
        <taxon>Pseudomonadati</taxon>
        <taxon>Bacteroidota</taxon>
        <taxon>Chitinophagia</taxon>
        <taxon>Chitinophagales</taxon>
        <taxon>Chitinophagaceae</taxon>
        <taxon>Sediminibacterium</taxon>
    </lineage>
</organism>
<keyword evidence="3" id="KW-1185">Reference proteome</keyword>
<keyword evidence="1" id="KW-0732">Signal</keyword>
<dbReference type="PROSITE" id="PS51257">
    <property type="entry name" value="PROKAR_LIPOPROTEIN"/>
    <property type="match status" value="1"/>
</dbReference>
<dbReference type="RefSeq" id="WP_161819116.1">
    <property type="nucleotide sequence ID" value="NZ_JAACJS010000015.1"/>
</dbReference>
<sequence>MKKLFFITACLLTLLFTSCNKELSDNFTVYPNSPLNDTVWVRHVGITAAVNDLFDLLAPNLIIDSFNATTGASLHYGDTLDVEFKPNSCTAPGASAPSAGQVKLEVILLKSKGDFIKFFKPTTTENGSILQSGGGLFIRVTKEGKELSLVQGNTVKVRFLDTDSAKVKMQGFYGKESNPVLVKGIDTSFSWVRDTDTTALNTWNKPSTNPLIPSFYGYEMNSKNLRWISAERYIDSTVPRTKVTAVLSPNFTNKNTAVFAVFANQKTVVNMHGDFPSRSFYAENIPKGIAVKLISISKIGGDFYLGIENVGSVATVTHHTLKPEKKSLKDIVAYLNTL</sequence>
<evidence type="ECO:0000313" key="3">
    <source>
        <dbReference type="Proteomes" id="UP000753802"/>
    </source>
</evidence>
<dbReference type="EMBL" id="JAACJS010000015">
    <property type="protein sequence ID" value="NCI50805.1"/>
    <property type="molecule type" value="Genomic_DNA"/>
</dbReference>
<evidence type="ECO:0000313" key="2">
    <source>
        <dbReference type="EMBL" id="NCI50805.1"/>
    </source>
</evidence>
<comment type="caution">
    <text evidence="2">The sequence shown here is derived from an EMBL/GenBank/DDBJ whole genome shotgun (WGS) entry which is preliminary data.</text>
</comment>
<dbReference type="Proteomes" id="UP000753802">
    <property type="component" value="Unassembled WGS sequence"/>
</dbReference>
<evidence type="ECO:0000256" key="1">
    <source>
        <dbReference type="SAM" id="SignalP"/>
    </source>
</evidence>
<protein>
    <submittedName>
        <fullName evidence="2">Uncharacterized protein</fullName>
    </submittedName>
</protein>
<proteinExistence type="predicted"/>
<gene>
    <name evidence="2" type="ORF">GWC95_12775</name>
</gene>